<name>A0A8B2NM03_9HYPH</name>
<dbReference type="PANTHER" id="PTHR30386:SF24">
    <property type="entry name" value="MULTIDRUG RESISTANCE EFFLUX PUMP"/>
    <property type="match status" value="1"/>
</dbReference>
<protein>
    <submittedName>
        <fullName evidence="3">Hemolysin secretion protein D</fullName>
    </submittedName>
</protein>
<dbReference type="Pfam" id="PF25917">
    <property type="entry name" value="BSH_RND"/>
    <property type="match status" value="1"/>
</dbReference>
<organism evidence="3 4">
    <name type="scientific">Acuticoccus sediminis</name>
    <dbReference type="NCBI Taxonomy" id="2184697"/>
    <lineage>
        <taxon>Bacteria</taxon>
        <taxon>Pseudomonadati</taxon>
        <taxon>Pseudomonadota</taxon>
        <taxon>Alphaproteobacteria</taxon>
        <taxon>Hyphomicrobiales</taxon>
        <taxon>Amorphaceae</taxon>
        <taxon>Acuticoccus</taxon>
    </lineage>
</organism>
<comment type="caution">
    <text evidence="3">The sequence shown here is derived from an EMBL/GenBank/DDBJ whole genome shotgun (WGS) entry which is preliminary data.</text>
</comment>
<dbReference type="RefSeq" id="WP_111351971.1">
    <property type="nucleotide sequence ID" value="NZ_QHHQ01000009.1"/>
</dbReference>
<dbReference type="InterPro" id="IPR058625">
    <property type="entry name" value="MdtA-like_BSH"/>
</dbReference>
<dbReference type="Gene3D" id="1.10.287.470">
    <property type="entry name" value="Helix hairpin bin"/>
    <property type="match status" value="2"/>
</dbReference>
<dbReference type="SUPFAM" id="SSF111369">
    <property type="entry name" value="HlyD-like secretion proteins"/>
    <property type="match status" value="2"/>
</dbReference>
<accession>A0A8B2NM03</accession>
<dbReference type="GO" id="GO:0055085">
    <property type="term" value="P:transmembrane transport"/>
    <property type="evidence" value="ECO:0007669"/>
    <property type="project" value="InterPro"/>
</dbReference>
<dbReference type="OrthoDB" id="9811754at2"/>
<evidence type="ECO:0000313" key="4">
    <source>
        <dbReference type="Proteomes" id="UP000249590"/>
    </source>
</evidence>
<feature type="region of interest" description="Disordered" evidence="1">
    <location>
        <begin position="148"/>
        <end position="177"/>
    </location>
</feature>
<dbReference type="InterPro" id="IPR050739">
    <property type="entry name" value="MFP"/>
</dbReference>
<evidence type="ECO:0000256" key="1">
    <source>
        <dbReference type="SAM" id="MobiDB-lite"/>
    </source>
</evidence>
<dbReference type="EMBL" id="QHHQ01000009">
    <property type="protein sequence ID" value="RAH97394.1"/>
    <property type="molecule type" value="Genomic_DNA"/>
</dbReference>
<keyword evidence="4" id="KW-1185">Reference proteome</keyword>
<sequence length="370" mass="38938">MLARATRHIATLFAVALGIAGVVAVLYAWKLPPFTSTMKVTEDAYVRGRVTTLAPQLAGQIAEVAVTDFQPVHAGDVLVRIDDDIYRQRLAQAEATLAERRAALAGNKQDRIVAEAKIRSADAGVASAEATLKVAEANLGRIDKLQSRGVATKREADEQGLARDQARATRDQAKAEADQARQNLAAIATNRRSLEAEVANAQASVRLAQIDLDNTVITAPVNGRLGEVSARVGQYVTSGTRLTTLVAEDIWVVANFKETQVGGMTPGLPVSFTVDALGDAELSGTIERFSPATGSEFSVLSSSNATGNFIKVAQRLPVRIAIDPGQPLAERLAPGMSVVARVDTAHPARSDVAGSAPRTVAAADAPLPNP</sequence>
<proteinExistence type="predicted"/>
<evidence type="ECO:0000313" key="3">
    <source>
        <dbReference type="EMBL" id="RAH97394.1"/>
    </source>
</evidence>
<feature type="region of interest" description="Disordered" evidence="1">
    <location>
        <begin position="348"/>
        <end position="370"/>
    </location>
</feature>
<dbReference type="PANTHER" id="PTHR30386">
    <property type="entry name" value="MEMBRANE FUSION SUBUNIT OF EMRAB-TOLC MULTIDRUG EFFLUX PUMP"/>
    <property type="match status" value="1"/>
</dbReference>
<dbReference type="Gene3D" id="2.40.50.100">
    <property type="match status" value="1"/>
</dbReference>
<gene>
    <name evidence="3" type="ORF">DLJ53_29820</name>
</gene>
<feature type="domain" description="Multidrug resistance protein MdtA-like barrel-sandwich hybrid" evidence="2">
    <location>
        <begin position="50"/>
        <end position="246"/>
    </location>
</feature>
<dbReference type="Proteomes" id="UP000249590">
    <property type="component" value="Unassembled WGS sequence"/>
</dbReference>
<dbReference type="Gene3D" id="2.40.30.170">
    <property type="match status" value="1"/>
</dbReference>
<reference evidence="3 4" key="1">
    <citation type="submission" date="2018-05" db="EMBL/GenBank/DDBJ databases">
        <title>Acuticoccus sediminis sp. nov., isolated from deep-sea sediment of Indian Ocean.</title>
        <authorList>
            <person name="Liu X."/>
            <person name="Lai Q."/>
            <person name="Du Y."/>
            <person name="Sun F."/>
            <person name="Zhang X."/>
            <person name="Wang S."/>
            <person name="Shao Z."/>
        </authorList>
    </citation>
    <scope>NUCLEOTIDE SEQUENCE [LARGE SCALE GENOMIC DNA]</scope>
    <source>
        <strain evidence="3 4">PTG4-2</strain>
    </source>
</reference>
<evidence type="ECO:0000259" key="2">
    <source>
        <dbReference type="Pfam" id="PF25917"/>
    </source>
</evidence>
<dbReference type="AlphaFoldDB" id="A0A8B2NM03"/>